<sequence length="133" mass="14247">MDDFQEVVMKGKHVFRVVFGVCLATGLTACGIGGMWMNGNPNATSHLVPPGHDWSKPDAGASARDTDWQACGGQRSGNISPDRQGATGKETADLSRDKLYAAQRCMLGKGYRYTGTCEGDIPSRYPACQSSSR</sequence>
<feature type="region of interest" description="Disordered" evidence="1">
    <location>
        <begin position="49"/>
        <end position="92"/>
    </location>
</feature>
<comment type="caution">
    <text evidence="3">The sequence shown here is derived from an EMBL/GenBank/DDBJ whole genome shotgun (WGS) entry which is preliminary data.</text>
</comment>
<proteinExistence type="predicted"/>
<evidence type="ECO:0000313" key="4">
    <source>
        <dbReference type="Proteomes" id="UP001320691"/>
    </source>
</evidence>
<evidence type="ECO:0000313" key="3">
    <source>
        <dbReference type="EMBL" id="MCS4280918.1"/>
    </source>
</evidence>
<accession>A0AAW5PKB6</accession>
<keyword evidence="2" id="KW-0812">Transmembrane</keyword>
<name>A0AAW5PKB6_9GAMM</name>
<dbReference type="RefSeq" id="WP_259261516.1">
    <property type="nucleotide sequence ID" value="NZ_JANUEK010000007.1"/>
</dbReference>
<evidence type="ECO:0000256" key="1">
    <source>
        <dbReference type="SAM" id="MobiDB-lite"/>
    </source>
</evidence>
<protein>
    <recommendedName>
        <fullName evidence="5">Lipoprotein</fullName>
    </recommendedName>
</protein>
<gene>
    <name evidence="3" type="ORF">M2412_002927</name>
</gene>
<evidence type="ECO:0000256" key="2">
    <source>
        <dbReference type="SAM" id="Phobius"/>
    </source>
</evidence>
<organism evidence="3 4">
    <name type="scientific">Stenotrophomonas rhizophila</name>
    <dbReference type="NCBI Taxonomy" id="216778"/>
    <lineage>
        <taxon>Bacteria</taxon>
        <taxon>Pseudomonadati</taxon>
        <taxon>Pseudomonadota</taxon>
        <taxon>Gammaproteobacteria</taxon>
        <taxon>Lysobacterales</taxon>
        <taxon>Lysobacteraceae</taxon>
        <taxon>Stenotrophomonas</taxon>
    </lineage>
</organism>
<dbReference type="AlphaFoldDB" id="A0AAW5PKB6"/>
<keyword evidence="2" id="KW-0472">Membrane</keyword>
<reference evidence="3" key="1">
    <citation type="submission" date="2022-08" db="EMBL/GenBank/DDBJ databases">
        <title>Genomic analyses of the natural microbiome of Caenorhabditis elegans.</title>
        <authorList>
            <person name="Samuel B."/>
        </authorList>
    </citation>
    <scope>NUCLEOTIDE SEQUENCE</scope>
    <source>
        <strain evidence="3">BIGb0277</strain>
    </source>
</reference>
<keyword evidence="2" id="KW-1133">Transmembrane helix</keyword>
<evidence type="ECO:0008006" key="5">
    <source>
        <dbReference type="Google" id="ProtNLM"/>
    </source>
</evidence>
<feature type="transmembrane region" description="Helical" evidence="2">
    <location>
        <begin position="14"/>
        <end position="37"/>
    </location>
</feature>
<dbReference type="Proteomes" id="UP001320691">
    <property type="component" value="Unassembled WGS sequence"/>
</dbReference>
<dbReference type="EMBL" id="JANUEK010000007">
    <property type="protein sequence ID" value="MCS4280918.1"/>
    <property type="molecule type" value="Genomic_DNA"/>
</dbReference>